<dbReference type="Gene3D" id="3.30.420.10">
    <property type="entry name" value="Ribonuclease H-like superfamily/Ribonuclease H"/>
    <property type="match status" value="1"/>
</dbReference>
<dbReference type="InterPro" id="IPR002156">
    <property type="entry name" value="RNaseH_domain"/>
</dbReference>
<reference evidence="3" key="1">
    <citation type="submission" date="2017-09" db="EMBL/GenBank/DDBJ databases">
        <title>Depth-based differentiation of microbial function through sediment-hosted aquifers and enrichment of novel symbionts in the deep terrestrial subsurface.</title>
        <authorList>
            <person name="Probst A.J."/>
            <person name="Ladd B."/>
            <person name="Jarett J.K."/>
            <person name="Geller-Mcgrath D.E."/>
            <person name="Sieber C.M.K."/>
            <person name="Emerson J.B."/>
            <person name="Anantharaman K."/>
            <person name="Thomas B.C."/>
            <person name="Malmstrom R."/>
            <person name="Stieglmeier M."/>
            <person name="Klingl A."/>
            <person name="Woyke T."/>
            <person name="Ryan C.M."/>
            <person name="Banfield J.F."/>
        </authorList>
    </citation>
    <scope>NUCLEOTIDE SEQUENCE [LARGE SCALE GENOMIC DNA]</scope>
</reference>
<dbReference type="InterPro" id="IPR053151">
    <property type="entry name" value="RNase_H-like"/>
</dbReference>
<dbReference type="GO" id="GO:0003676">
    <property type="term" value="F:nucleic acid binding"/>
    <property type="evidence" value="ECO:0007669"/>
    <property type="project" value="InterPro"/>
</dbReference>
<evidence type="ECO:0000313" key="3">
    <source>
        <dbReference type="Proteomes" id="UP000229307"/>
    </source>
</evidence>
<feature type="domain" description="RNase H type-1" evidence="1">
    <location>
        <begin position="1"/>
        <end position="128"/>
    </location>
</feature>
<accession>A0A2M7SET8</accession>
<dbReference type="PANTHER" id="PTHR47723:SF24">
    <property type="entry name" value="RNASE H TYPE-1 DOMAIN-CONTAINING PROTEIN"/>
    <property type="match status" value="1"/>
</dbReference>
<name>A0A2M7SET8_9BACT</name>
<dbReference type="Proteomes" id="UP000229307">
    <property type="component" value="Unassembled WGS sequence"/>
</dbReference>
<protein>
    <submittedName>
        <fullName evidence="2">Ribonuclease H</fullName>
    </submittedName>
</protein>
<organism evidence="2 3">
    <name type="scientific">Candidatus Desantisbacteria bacterium CG_4_10_14_0_8_um_filter_48_22</name>
    <dbReference type="NCBI Taxonomy" id="1974543"/>
    <lineage>
        <taxon>Bacteria</taxon>
        <taxon>Candidatus Desantisiibacteriota</taxon>
    </lineage>
</organism>
<dbReference type="FunFam" id="3.30.420.10:FF:000076">
    <property type="entry name" value="RBR-type E3 ubiquitin transferase"/>
    <property type="match status" value="1"/>
</dbReference>
<dbReference type="PANTHER" id="PTHR47723">
    <property type="entry name" value="OS05G0353850 PROTEIN"/>
    <property type="match status" value="1"/>
</dbReference>
<dbReference type="CDD" id="cd09279">
    <property type="entry name" value="RNase_HI_like"/>
    <property type="match status" value="1"/>
</dbReference>
<dbReference type="SUPFAM" id="SSF53098">
    <property type="entry name" value="Ribonuclease H-like"/>
    <property type="match status" value="1"/>
</dbReference>
<dbReference type="AlphaFoldDB" id="A0A2M7SET8"/>
<evidence type="ECO:0000313" key="2">
    <source>
        <dbReference type="EMBL" id="PIZ18045.1"/>
    </source>
</evidence>
<evidence type="ECO:0000259" key="1">
    <source>
        <dbReference type="PROSITE" id="PS50879"/>
    </source>
</evidence>
<sequence>MTANIDGACKGNPGPAGIGVVIYDETGAIVYETGKPIGEATNNIAEYEALIHALEKAVELKCEVLYVNTDSELLARQINGFYKVKDENLRNLFLKAKGLMHNFNDIRVRHIDRENNKYADNLADQALWPQNAEKDSK</sequence>
<proteinExistence type="predicted"/>
<comment type="caution">
    <text evidence="2">The sequence shown here is derived from an EMBL/GenBank/DDBJ whole genome shotgun (WGS) entry which is preliminary data.</text>
</comment>
<dbReference type="EMBL" id="PFMR01000045">
    <property type="protein sequence ID" value="PIZ18045.1"/>
    <property type="molecule type" value="Genomic_DNA"/>
</dbReference>
<dbReference type="InterPro" id="IPR036397">
    <property type="entry name" value="RNaseH_sf"/>
</dbReference>
<dbReference type="Pfam" id="PF13456">
    <property type="entry name" value="RVT_3"/>
    <property type="match status" value="1"/>
</dbReference>
<gene>
    <name evidence="2" type="ORF">COY52_01475</name>
</gene>
<dbReference type="PROSITE" id="PS50879">
    <property type="entry name" value="RNASE_H_1"/>
    <property type="match status" value="1"/>
</dbReference>
<dbReference type="GO" id="GO:0004523">
    <property type="term" value="F:RNA-DNA hybrid ribonuclease activity"/>
    <property type="evidence" value="ECO:0007669"/>
    <property type="project" value="InterPro"/>
</dbReference>
<dbReference type="InterPro" id="IPR012337">
    <property type="entry name" value="RNaseH-like_sf"/>
</dbReference>